<dbReference type="InterPro" id="IPR000073">
    <property type="entry name" value="AB_hydrolase_1"/>
</dbReference>
<feature type="domain" description="Peptidase S33 tripeptidyl aminopeptidase-like C-terminal" evidence="4">
    <location>
        <begin position="325"/>
        <end position="416"/>
    </location>
</feature>
<sequence>MLRHRAADPSKKIGNLIFNPGGPGDNATVYVAYAEYAFGSAVVEHFDIIGLDPRGVGLSSPIKCDADIYNQRVSLYPSTQSGLDDLVNKYKMLGESCLNMTGSLVAHMDSASVAKDMEAIRVGLGGGKINYLGLSYGTIIGAEYAELFPQNIRAMTLDGNMDHNEDPTTWMMVQTSAYEIELVRFAEWCSTSSTCPLNGTDVLGLWDDLVKQANETPIPAPGCKVSGTCRENVTGEEIQLNSNSYLLFKDGLFTSWAGFGLALLEASQGNATLLSTTLAVDDSSDSFQSTVIHCLDFTHPKNSLEEIAYKQQLTAALTPHTNTTGTSNNECIGWPIPQKNKEHNANIHGTPPILQVSAQYDPSTSYIWADGLRTQIANSTILTRKGDGHTSYWLFGETSKAIDSYLVNLTLPAPNTMLDS</sequence>
<evidence type="ECO:0000256" key="2">
    <source>
        <dbReference type="ARBA" id="ARBA00022801"/>
    </source>
</evidence>
<dbReference type="Proteomes" id="UP000247810">
    <property type="component" value="Unassembled WGS sequence"/>
</dbReference>
<keyword evidence="6" id="KW-1185">Reference proteome</keyword>
<dbReference type="EMBL" id="KZ825884">
    <property type="protein sequence ID" value="PYH93857.1"/>
    <property type="molecule type" value="Genomic_DNA"/>
</dbReference>
<dbReference type="Pfam" id="PF00561">
    <property type="entry name" value="Abhydrolase_1"/>
    <property type="match status" value="1"/>
</dbReference>
<dbReference type="AlphaFoldDB" id="A0A319DIH9"/>
<evidence type="ECO:0000259" key="3">
    <source>
        <dbReference type="Pfam" id="PF00561"/>
    </source>
</evidence>
<dbReference type="InterPro" id="IPR029058">
    <property type="entry name" value="AB_hydrolase_fold"/>
</dbReference>
<keyword evidence="2 5" id="KW-0378">Hydrolase</keyword>
<accession>A0A319DIH9</accession>
<dbReference type="Pfam" id="PF08386">
    <property type="entry name" value="Abhydrolase_4"/>
    <property type="match status" value="1"/>
</dbReference>
<dbReference type="InterPro" id="IPR013595">
    <property type="entry name" value="Pept_S33_TAP-like_C"/>
</dbReference>
<dbReference type="GO" id="GO:0016787">
    <property type="term" value="F:hydrolase activity"/>
    <property type="evidence" value="ECO:0007669"/>
    <property type="project" value="UniProtKB-KW"/>
</dbReference>
<protein>
    <submittedName>
        <fullName evidence="5">Alpha/beta-hydrolase</fullName>
    </submittedName>
</protein>
<gene>
    <name evidence="5" type="ORF">BO71DRAFT_326665</name>
</gene>
<evidence type="ECO:0000256" key="1">
    <source>
        <dbReference type="ARBA" id="ARBA00010088"/>
    </source>
</evidence>
<dbReference type="SUPFAM" id="SSF53474">
    <property type="entry name" value="alpha/beta-Hydrolases"/>
    <property type="match status" value="1"/>
</dbReference>
<evidence type="ECO:0000313" key="6">
    <source>
        <dbReference type="Proteomes" id="UP000247810"/>
    </source>
</evidence>
<proteinExistence type="inferred from homology"/>
<evidence type="ECO:0000313" key="5">
    <source>
        <dbReference type="EMBL" id="PYH93857.1"/>
    </source>
</evidence>
<dbReference type="PANTHER" id="PTHR43248">
    <property type="entry name" value="2-SUCCINYL-6-HYDROXY-2,4-CYCLOHEXADIENE-1-CARBOXYLATE SYNTHASE"/>
    <property type="match status" value="1"/>
</dbReference>
<dbReference type="OrthoDB" id="425534at2759"/>
<reference evidence="5 6" key="1">
    <citation type="submission" date="2018-02" db="EMBL/GenBank/DDBJ databases">
        <title>The genomes of Aspergillus section Nigri reveals drivers in fungal speciation.</title>
        <authorList>
            <consortium name="DOE Joint Genome Institute"/>
            <person name="Vesth T.C."/>
            <person name="Nybo J."/>
            <person name="Theobald S."/>
            <person name="Brandl J."/>
            <person name="Frisvad J.C."/>
            <person name="Nielsen K.F."/>
            <person name="Lyhne E.K."/>
            <person name="Kogle M.E."/>
            <person name="Kuo A."/>
            <person name="Riley R."/>
            <person name="Clum A."/>
            <person name="Nolan M."/>
            <person name="Lipzen A."/>
            <person name="Salamov A."/>
            <person name="Henrissat B."/>
            <person name="Wiebenga A."/>
            <person name="De vries R.P."/>
            <person name="Grigoriev I.V."/>
            <person name="Mortensen U.H."/>
            <person name="Andersen M.R."/>
            <person name="Baker S.E."/>
        </authorList>
    </citation>
    <scope>NUCLEOTIDE SEQUENCE [LARGE SCALE GENOMIC DNA]</scope>
    <source>
        <strain evidence="5 6">CBS 707.79</strain>
    </source>
</reference>
<dbReference type="InterPro" id="IPR051601">
    <property type="entry name" value="Serine_prot/Carboxylest_S33"/>
</dbReference>
<organism evidence="5 6">
    <name type="scientific">Aspergillus ellipticus CBS 707.79</name>
    <dbReference type="NCBI Taxonomy" id="1448320"/>
    <lineage>
        <taxon>Eukaryota</taxon>
        <taxon>Fungi</taxon>
        <taxon>Dikarya</taxon>
        <taxon>Ascomycota</taxon>
        <taxon>Pezizomycotina</taxon>
        <taxon>Eurotiomycetes</taxon>
        <taxon>Eurotiomycetidae</taxon>
        <taxon>Eurotiales</taxon>
        <taxon>Aspergillaceae</taxon>
        <taxon>Aspergillus</taxon>
        <taxon>Aspergillus subgen. Circumdati</taxon>
    </lineage>
</organism>
<evidence type="ECO:0000259" key="4">
    <source>
        <dbReference type="Pfam" id="PF08386"/>
    </source>
</evidence>
<dbReference type="VEuPathDB" id="FungiDB:BO71DRAFT_326665"/>
<dbReference type="Gene3D" id="3.40.50.1820">
    <property type="entry name" value="alpha/beta hydrolase"/>
    <property type="match status" value="1"/>
</dbReference>
<comment type="similarity">
    <text evidence="1">Belongs to the peptidase S33 family.</text>
</comment>
<name>A0A319DIH9_9EURO</name>
<feature type="domain" description="AB hydrolase-1" evidence="3">
    <location>
        <begin position="16"/>
        <end position="197"/>
    </location>
</feature>
<dbReference type="PANTHER" id="PTHR43248:SF30">
    <property type="entry name" value="AB HYDROLASE-1 DOMAIN-CONTAINING PROTEIN"/>
    <property type="match status" value="1"/>
</dbReference>